<dbReference type="HAMAP" id="MF_00902">
    <property type="entry name" value="TatC"/>
    <property type="match status" value="1"/>
</dbReference>
<comment type="caution">
    <text evidence="9">The sequence shown here is derived from an EMBL/GenBank/DDBJ whole genome shotgun (WGS) entry which is preliminary data.</text>
</comment>
<evidence type="ECO:0000256" key="7">
    <source>
        <dbReference type="HAMAP-Rule" id="MF_00902"/>
    </source>
</evidence>
<feature type="transmembrane region" description="Helical" evidence="7">
    <location>
        <begin position="38"/>
        <end position="56"/>
    </location>
</feature>
<dbReference type="Pfam" id="PF00902">
    <property type="entry name" value="TatC"/>
    <property type="match status" value="1"/>
</dbReference>
<protein>
    <recommendedName>
        <fullName evidence="7">Sec-independent protein translocase protein TatC</fullName>
    </recommendedName>
</protein>
<dbReference type="GO" id="GO:0033281">
    <property type="term" value="C:TAT protein transport complex"/>
    <property type="evidence" value="ECO:0007669"/>
    <property type="project" value="UniProtKB-UniRule"/>
</dbReference>
<feature type="compositionally biased region" description="Polar residues" evidence="8">
    <location>
        <begin position="326"/>
        <end position="335"/>
    </location>
</feature>
<dbReference type="OrthoDB" id="9777044at2"/>
<comment type="subunit">
    <text evidence="7">The Tat system comprises two distinct complexes: a TatABC complex, containing multiple copies of TatA, TatB and TatC subunits, and a separate TatA complex, containing only TatA subunits. Substrates initially bind to the TatABC complex, which probably triggers association of the separate TatA complex to form the active translocon.</text>
</comment>
<dbReference type="eggNOG" id="COG0805">
    <property type="taxonomic scope" value="Bacteria"/>
</dbReference>
<feature type="transmembrane region" description="Helical" evidence="7">
    <location>
        <begin position="141"/>
        <end position="163"/>
    </location>
</feature>
<dbReference type="GO" id="GO:0065002">
    <property type="term" value="P:intracellular protein transmembrane transport"/>
    <property type="evidence" value="ECO:0007669"/>
    <property type="project" value="TreeGrafter"/>
</dbReference>
<keyword evidence="4 7" id="KW-1133">Transmembrane helix</keyword>
<comment type="subcellular location">
    <subcellularLocation>
        <location evidence="7">Cell membrane</location>
        <topology evidence="7">Multi-pass membrane protein</topology>
    </subcellularLocation>
    <subcellularLocation>
        <location evidence="1">Membrane</location>
        <topology evidence="1">Multi-pass membrane protein</topology>
    </subcellularLocation>
</comment>
<evidence type="ECO:0000256" key="2">
    <source>
        <dbReference type="ARBA" id="ARBA00022692"/>
    </source>
</evidence>
<dbReference type="InterPro" id="IPR019820">
    <property type="entry name" value="Sec-indep_translocase_CS"/>
</dbReference>
<evidence type="ECO:0000256" key="1">
    <source>
        <dbReference type="ARBA" id="ARBA00004141"/>
    </source>
</evidence>
<comment type="function">
    <text evidence="7">Part of the twin-arginine translocation (Tat) system that transports large folded proteins containing a characteristic twin-arginine motif in their signal peptide across membranes. Together with TatB, TatC is part of a receptor directly interacting with Tat signal peptides.</text>
</comment>
<dbReference type="PANTHER" id="PTHR30371">
    <property type="entry name" value="SEC-INDEPENDENT PROTEIN TRANSLOCASE PROTEIN TATC"/>
    <property type="match status" value="1"/>
</dbReference>
<organism evidence="9 10">
    <name type="scientific">Gordonia neofelifaecis NRRL B-59395</name>
    <dbReference type="NCBI Taxonomy" id="644548"/>
    <lineage>
        <taxon>Bacteria</taxon>
        <taxon>Bacillati</taxon>
        <taxon>Actinomycetota</taxon>
        <taxon>Actinomycetes</taxon>
        <taxon>Mycobacteriales</taxon>
        <taxon>Gordoniaceae</taxon>
        <taxon>Gordonia</taxon>
    </lineage>
</organism>
<feature type="transmembrane region" description="Helical" evidence="7">
    <location>
        <begin position="225"/>
        <end position="241"/>
    </location>
</feature>
<keyword evidence="7" id="KW-0813">Transport</keyword>
<keyword evidence="7" id="KW-1003">Cell membrane</keyword>
<dbReference type="EMBL" id="AEUD01000003">
    <property type="protein sequence ID" value="EGD56200.1"/>
    <property type="molecule type" value="Genomic_DNA"/>
</dbReference>
<feature type="transmembrane region" description="Helical" evidence="7">
    <location>
        <begin position="108"/>
        <end position="129"/>
    </location>
</feature>
<feature type="region of interest" description="Disordered" evidence="8">
    <location>
        <begin position="288"/>
        <end position="335"/>
    </location>
</feature>
<dbReference type="PRINTS" id="PR01840">
    <property type="entry name" value="TATCFAMILY"/>
</dbReference>
<keyword evidence="3 7" id="KW-0653">Protein transport</keyword>
<feature type="transmembrane region" description="Helical" evidence="7">
    <location>
        <begin position="190"/>
        <end position="213"/>
    </location>
</feature>
<dbReference type="Proteomes" id="UP000035065">
    <property type="component" value="Unassembled WGS sequence"/>
</dbReference>
<comment type="similarity">
    <text evidence="7">Belongs to the TatC family.</text>
</comment>
<dbReference type="STRING" id="644548.SCNU_05081"/>
<gene>
    <name evidence="7" type="primary">tatC</name>
    <name evidence="9" type="ORF">SCNU_05081</name>
</gene>
<evidence type="ECO:0000256" key="8">
    <source>
        <dbReference type="SAM" id="MobiDB-lite"/>
    </source>
</evidence>
<evidence type="ECO:0000313" key="10">
    <source>
        <dbReference type="Proteomes" id="UP000035065"/>
    </source>
</evidence>
<dbReference type="NCBIfam" id="TIGR00945">
    <property type="entry name" value="tatC"/>
    <property type="match status" value="1"/>
</dbReference>
<accession>F1YGQ2</accession>
<dbReference type="PROSITE" id="PS01218">
    <property type="entry name" value="TATC"/>
    <property type="match status" value="1"/>
</dbReference>
<proteinExistence type="inferred from homology"/>
<keyword evidence="5 7" id="KW-0811">Translocation</keyword>
<dbReference type="PANTHER" id="PTHR30371:SF0">
    <property type="entry name" value="SEC-INDEPENDENT PROTEIN TRANSLOCASE PROTEIN TATC, CHLOROPLASTIC-RELATED"/>
    <property type="match status" value="1"/>
</dbReference>
<dbReference type="AlphaFoldDB" id="F1YGQ2"/>
<feature type="transmembrane region" description="Helical" evidence="7">
    <location>
        <begin position="247"/>
        <end position="267"/>
    </location>
</feature>
<keyword evidence="2 7" id="KW-0812">Transmembrane</keyword>
<sequence length="335" mass="37291">MRKRFSLGRFDPRQRRSRVNPDGSMPLAEHLYELRTRLVISMIAIAVTTVIGFVWYSHGLWRIESLGELLRGPYCDLPASTRASLTPDGECRLLATGPFDQFMLRLQVALTAGVVLACPIWLMQIWRFITPGLHKNERRYGIGFVVAASILFVTGAVLAYLVVSKAFHFLLTIGNDVQVTALAGDQYFSFMLHLLILFGISFELPLLIIALNFVGVLTYERLKRWRRGLIFAMFVFAAVVTPGQDPFTMLALSVALTVLLEMAIQISRIHDRRKAKKDPDWLNLPDDQASPLGSDSADPGIAVIDRPAPVEPAGPIGASADRKPIRTQSAFDDIL</sequence>
<keyword evidence="10" id="KW-1185">Reference proteome</keyword>
<evidence type="ECO:0000256" key="4">
    <source>
        <dbReference type="ARBA" id="ARBA00022989"/>
    </source>
</evidence>
<reference evidence="9 10" key="1">
    <citation type="journal article" date="2011" name="J. Bacteriol.">
        <title>Draft Genome Sequence of Gordonia neofelifaecis NRRL B-59395, a Cholesterol-Degrading Actinomycete.</title>
        <authorList>
            <person name="Ge F."/>
            <person name="Li W."/>
            <person name="Chen G."/>
            <person name="Liu Y."/>
            <person name="Zhang G."/>
            <person name="Yong B."/>
            <person name="Wang Q."/>
            <person name="Wang N."/>
            <person name="Huang Z."/>
            <person name="Li W."/>
            <person name="Wang J."/>
            <person name="Wu C."/>
            <person name="Xie Q."/>
            <person name="Liu G."/>
        </authorList>
    </citation>
    <scope>NUCLEOTIDE SEQUENCE [LARGE SCALE GENOMIC DNA]</scope>
    <source>
        <strain evidence="9 10">NRRL B-59395</strain>
    </source>
</reference>
<evidence type="ECO:0000256" key="3">
    <source>
        <dbReference type="ARBA" id="ARBA00022927"/>
    </source>
</evidence>
<dbReference type="GO" id="GO:0009977">
    <property type="term" value="F:proton motive force dependent protein transmembrane transporter activity"/>
    <property type="evidence" value="ECO:0007669"/>
    <property type="project" value="TreeGrafter"/>
</dbReference>
<dbReference type="GO" id="GO:0043953">
    <property type="term" value="P:protein transport by the Tat complex"/>
    <property type="evidence" value="ECO:0007669"/>
    <property type="project" value="UniProtKB-UniRule"/>
</dbReference>
<evidence type="ECO:0000256" key="6">
    <source>
        <dbReference type="ARBA" id="ARBA00023136"/>
    </source>
</evidence>
<dbReference type="RefSeq" id="WP_009678276.1">
    <property type="nucleotide sequence ID" value="NZ_AEUD01000003.1"/>
</dbReference>
<evidence type="ECO:0000256" key="5">
    <source>
        <dbReference type="ARBA" id="ARBA00023010"/>
    </source>
</evidence>
<evidence type="ECO:0000313" key="9">
    <source>
        <dbReference type="EMBL" id="EGD56200.1"/>
    </source>
</evidence>
<name>F1YGQ2_9ACTN</name>
<dbReference type="InterPro" id="IPR002033">
    <property type="entry name" value="TatC"/>
</dbReference>
<keyword evidence="6 7" id="KW-0472">Membrane</keyword>